<keyword evidence="1" id="KW-0479">Metal-binding</keyword>
<evidence type="ECO:0000313" key="8">
    <source>
        <dbReference type="EMBL" id="CAA0839009.1"/>
    </source>
</evidence>
<dbReference type="PANTHER" id="PTHR22894">
    <property type="entry name" value="RING-TYPE DOMAIN-CONTAINING PROTEIN"/>
    <property type="match status" value="1"/>
</dbReference>
<evidence type="ECO:0000256" key="5">
    <source>
        <dbReference type="SAM" id="MobiDB-lite"/>
    </source>
</evidence>
<accession>A0A9N7RND7</accession>
<keyword evidence="6" id="KW-0472">Membrane</keyword>
<keyword evidence="6" id="KW-1133">Transmembrane helix</keyword>
<dbReference type="PANTHER" id="PTHR22894:SF6">
    <property type="entry name" value="E3 UBIQUITIN-PROTEIN LIGASE RNF170-LIKE ISOFORM X1"/>
    <property type="match status" value="1"/>
</dbReference>
<dbReference type="GO" id="GO:0008270">
    <property type="term" value="F:zinc ion binding"/>
    <property type="evidence" value="ECO:0007669"/>
    <property type="project" value="UniProtKB-KW"/>
</dbReference>
<keyword evidence="2 4" id="KW-0863">Zinc-finger</keyword>
<dbReference type="Pfam" id="PF13445">
    <property type="entry name" value="zf-RING_UBOX"/>
    <property type="match status" value="1"/>
</dbReference>
<dbReference type="GO" id="GO:0061630">
    <property type="term" value="F:ubiquitin protein ligase activity"/>
    <property type="evidence" value="ECO:0007669"/>
    <property type="project" value="InterPro"/>
</dbReference>
<evidence type="ECO:0000256" key="1">
    <source>
        <dbReference type="ARBA" id="ARBA00022723"/>
    </source>
</evidence>
<protein>
    <submittedName>
        <fullName evidence="8">RING/U-box superfamily protein</fullName>
    </submittedName>
</protein>
<dbReference type="SMART" id="SM00184">
    <property type="entry name" value="RING"/>
    <property type="match status" value="1"/>
</dbReference>
<name>A0A9N7RND7_STRHE</name>
<dbReference type="PROSITE" id="PS50089">
    <property type="entry name" value="ZF_RING_2"/>
    <property type="match status" value="1"/>
</dbReference>
<evidence type="ECO:0000256" key="6">
    <source>
        <dbReference type="SAM" id="Phobius"/>
    </source>
</evidence>
<evidence type="ECO:0000256" key="2">
    <source>
        <dbReference type="ARBA" id="ARBA00022771"/>
    </source>
</evidence>
<dbReference type="Gene3D" id="3.30.40.10">
    <property type="entry name" value="Zinc/RING finger domain, C3HC4 (zinc finger)"/>
    <property type="match status" value="1"/>
</dbReference>
<dbReference type="InterPro" id="IPR027370">
    <property type="entry name" value="Znf-RING_euk"/>
</dbReference>
<keyword evidence="6" id="KW-0812">Transmembrane</keyword>
<feature type="domain" description="RING-type" evidence="7">
    <location>
        <begin position="71"/>
        <end position="113"/>
    </location>
</feature>
<dbReference type="Proteomes" id="UP001153555">
    <property type="component" value="Unassembled WGS sequence"/>
</dbReference>
<organism evidence="8 9">
    <name type="scientific">Striga hermonthica</name>
    <name type="common">Purple witchweed</name>
    <name type="synonym">Buchnera hermonthica</name>
    <dbReference type="NCBI Taxonomy" id="68872"/>
    <lineage>
        <taxon>Eukaryota</taxon>
        <taxon>Viridiplantae</taxon>
        <taxon>Streptophyta</taxon>
        <taxon>Embryophyta</taxon>
        <taxon>Tracheophyta</taxon>
        <taxon>Spermatophyta</taxon>
        <taxon>Magnoliopsida</taxon>
        <taxon>eudicotyledons</taxon>
        <taxon>Gunneridae</taxon>
        <taxon>Pentapetalae</taxon>
        <taxon>asterids</taxon>
        <taxon>lamiids</taxon>
        <taxon>Lamiales</taxon>
        <taxon>Orobanchaceae</taxon>
        <taxon>Buchnereae</taxon>
        <taxon>Striga</taxon>
    </lineage>
</organism>
<dbReference type="EMBL" id="CACSLK010031421">
    <property type="protein sequence ID" value="CAA0839009.1"/>
    <property type="molecule type" value="Genomic_DNA"/>
</dbReference>
<dbReference type="PROSITE" id="PS00518">
    <property type="entry name" value="ZF_RING_1"/>
    <property type="match status" value="1"/>
</dbReference>
<sequence>METKIEDGGLGPSGLRPEMEIGKGNGDSSEKDEGLAARGECENGINFVGAGEISEQVGGYNKESPPADDVCPICFDRFSVPCRSNCGHWFCASCILQFWMLKSSVGPCKCPFCYTQIINLKPEASSPTHTPDDAIQVLKKVHQYNSLYVAGALGVFPRLLTVRLFMRRALEPDGLRCIYYGMRLLGLFLAFVYEKWEFEFVPTGGLGIQRTFDLCASLLILTLFFIGLGHRFVLRGRVRRMGVM</sequence>
<evidence type="ECO:0000256" key="4">
    <source>
        <dbReference type="PROSITE-ProRule" id="PRU00175"/>
    </source>
</evidence>
<dbReference type="InterPro" id="IPR017907">
    <property type="entry name" value="Znf_RING_CS"/>
</dbReference>
<evidence type="ECO:0000259" key="7">
    <source>
        <dbReference type="PROSITE" id="PS50089"/>
    </source>
</evidence>
<comment type="caution">
    <text evidence="8">The sequence shown here is derived from an EMBL/GenBank/DDBJ whole genome shotgun (WGS) entry which is preliminary data.</text>
</comment>
<dbReference type="InterPro" id="IPR013083">
    <property type="entry name" value="Znf_RING/FYVE/PHD"/>
</dbReference>
<reference evidence="8" key="1">
    <citation type="submission" date="2019-12" db="EMBL/GenBank/DDBJ databases">
        <authorList>
            <person name="Scholes J."/>
        </authorList>
    </citation>
    <scope>NUCLEOTIDE SEQUENCE</scope>
</reference>
<proteinExistence type="predicted"/>
<evidence type="ECO:0000256" key="3">
    <source>
        <dbReference type="ARBA" id="ARBA00022833"/>
    </source>
</evidence>
<feature type="transmembrane region" description="Helical" evidence="6">
    <location>
        <begin position="216"/>
        <end position="234"/>
    </location>
</feature>
<evidence type="ECO:0000313" key="9">
    <source>
        <dbReference type="Proteomes" id="UP001153555"/>
    </source>
</evidence>
<gene>
    <name evidence="8" type="ORF">SHERM_05580</name>
</gene>
<dbReference type="OrthoDB" id="9049620at2759"/>
<dbReference type="InterPro" id="IPR038896">
    <property type="entry name" value="RNF170"/>
</dbReference>
<feature type="region of interest" description="Disordered" evidence="5">
    <location>
        <begin position="1"/>
        <end position="35"/>
    </location>
</feature>
<dbReference type="SUPFAM" id="SSF57850">
    <property type="entry name" value="RING/U-box"/>
    <property type="match status" value="1"/>
</dbReference>
<dbReference type="AlphaFoldDB" id="A0A9N7RND7"/>
<keyword evidence="3" id="KW-0862">Zinc</keyword>
<feature type="transmembrane region" description="Helical" evidence="6">
    <location>
        <begin position="177"/>
        <end position="196"/>
    </location>
</feature>
<keyword evidence="9" id="KW-1185">Reference proteome</keyword>
<dbReference type="InterPro" id="IPR001841">
    <property type="entry name" value="Znf_RING"/>
</dbReference>